<evidence type="ECO:0008006" key="4">
    <source>
        <dbReference type="Google" id="ProtNLM"/>
    </source>
</evidence>
<gene>
    <name evidence="2" type="ORF">DOK79_002575</name>
</gene>
<evidence type="ECO:0000256" key="1">
    <source>
        <dbReference type="SAM" id="Phobius"/>
    </source>
</evidence>
<sequence length="161" mass="17760">MKKNKPKDERIIQINNKIQSEAFLLLLVLLGISLFVKSYLLDLPVSDSLAELLILGAAVLYLLIRGALIGHEIIDTSKHAKILQAVSIVGGSLLVALGTGIRNYSLYQHLYSGYLDPHLLAVVGITFLSSVIFMAGLLFVVFSVNRLSQKRLENKIDDDLE</sequence>
<feature type="transmembrane region" description="Helical" evidence="1">
    <location>
        <begin position="121"/>
        <end position="142"/>
    </location>
</feature>
<dbReference type="Proteomes" id="UP000664360">
    <property type="component" value="Chromosome"/>
</dbReference>
<name>A0ABZ2T2Q8_9ENTE</name>
<reference evidence="2 3" key="1">
    <citation type="submission" date="2021-03" db="EMBL/GenBank/DDBJ databases">
        <authorList>
            <person name="Gilmore M.S."/>
            <person name="Schwartzman J."/>
            <person name="Van Tyne D."/>
            <person name="Martin M."/>
            <person name="Earl A.M."/>
            <person name="Manson A.L."/>
            <person name="Straub T."/>
            <person name="Salamzade R."/>
            <person name="Saavedra J."/>
            <person name="Lebreton F."/>
            <person name="Prichula J."/>
            <person name="Schaufler K."/>
            <person name="Gaca A."/>
            <person name="Sgardioli B."/>
            <person name="Wagenaar J."/>
            <person name="Strong T."/>
        </authorList>
    </citation>
    <scope>NUCLEOTIDE SEQUENCE [LARGE SCALE GENOMIC DNA]</scope>
    <source>
        <strain evidence="2 3">DIV1094</strain>
    </source>
</reference>
<dbReference type="Pfam" id="PF20563">
    <property type="entry name" value="DUF6773"/>
    <property type="match status" value="1"/>
</dbReference>
<protein>
    <recommendedName>
        <fullName evidence="4">DUF2975 domain-containing protein</fullName>
    </recommendedName>
</protein>
<feature type="transmembrane region" description="Helical" evidence="1">
    <location>
        <begin position="21"/>
        <end position="40"/>
    </location>
</feature>
<feature type="transmembrane region" description="Helical" evidence="1">
    <location>
        <begin position="82"/>
        <end position="101"/>
    </location>
</feature>
<reference evidence="2 3" key="2">
    <citation type="submission" date="2024-03" db="EMBL/GenBank/DDBJ databases">
        <title>The Genome Sequence of Enterococcus sp. DIV1094.</title>
        <authorList>
            <consortium name="The Broad Institute Genomics Platform"/>
            <consortium name="The Broad Institute Microbial Omics Core"/>
            <consortium name="The Broad Institute Genomic Center for Infectious Diseases"/>
            <person name="Earl A."/>
            <person name="Manson A."/>
            <person name="Gilmore M."/>
            <person name="Schwartman J."/>
            <person name="Shea T."/>
            <person name="Abouelleil A."/>
            <person name="Cao P."/>
            <person name="Chapman S."/>
            <person name="Cusick C."/>
            <person name="Young S."/>
            <person name="Neafsey D."/>
            <person name="Nusbaum C."/>
            <person name="Birren B."/>
        </authorList>
    </citation>
    <scope>NUCLEOTIDE SEQUENCE [LARGE SCALE GENOMIC DNA]</scope>
    <source>
        <strain evidence="2 3">DIV1094</strain>
    </source>
</reference>
<feature type="transmembrane region" description="Helical" evidence="1">
    <location>
        <begin position="52"/>
        <end position="70"/>
    </location>
</feature>
<proteinExistence type="predicted"/>
<keyword evidence="3" id="KW-1185">Reference proteome</keyword>
<keyword evidence="1" id="KW-1133">Transmembrane helix</keyword>
<dbReference type="RefSeq" id="WP_206857349.1">
    <property type="nucleotide sequence ID" value="NZ_CP147250.1"/>
</dbReference>
<evidence type="ECO:0000313" key="2">
    <source>
        <dbReference type="EMBL" id="WYJ80991.1"/>
    </source>
</evidence>
<keyword evidence="1" id="KW-0812">Transmembrane</keyword>
<evidence type="ECO:0000313" key="3">
    <source>
        <dbReference type="Proteomes" id="UP000664360"/>
    </source>
</evidence>
<accession>A0ABZ2T2Q8</accession>
<keyword evidence="1" id="KW-0472">Membrane</keyword>
<dbReference type="EMBL" id="CP147250">
    <property type="protein sequence ID" value="WYJ80991.1"/>
    <property type="molecule type" value="Genomic_DNA"/>
</dbReference>
<dbReference type="InterPro" id="IPR046664">
    <property type="entry name" value="DUF6773"/>
</dbReference>
<organism evidence="2 3">
    <name type="scientific">Candidatus Enterococcus mangumiae</name>
    <dbReference type="NCBI Taxonomy" id="2230878"/>
    <lineage>
        <taxon>Bacteria</taxon>
        <taxon>Bacillati</taxon>
        <taxon>Bacillota</taxon>
        <taxon>Bacilli</taxon>
        <taxon>Lactobacillales</taxon>
        <taxon>Enterococcaceae</taxon>
        <taxon>Enterococcus</taxon>
    </lineage>
</organism>